<dbReference type="CDD" id="cd00508">
    <property type="entry name" value="MopB_CT_Fdh-Nap-like"/>
    <property type="match status" value="1"/>
</dbReference>
<dbReference type="SUPFAM" id="SSF50692">
    <property type="entry name" value="ADC-like"/>
    <property type="match status" value="1"/>
</dbReference>
<dbReference type="GO" id="GO:0051539">
    <property type="term" value="F:4 iron, 4 sulfur cluster binding"/>
    <property type="evidence" value="ECO:0007669"/>
    <property type="project" value="UniProtKB-KW"/>
</dbReference>
<dbReference type="GO" id="GO:0016020">
    <property type="term" value="C:membrane"/>
    <property type="evidence" value="ECO:0007669"/>
    <property type="project" value="TreeGrafter"/>
</dbReference>
<dbReference type="Proteomes" id="UP000182569">
    <property type="component" value="Chromosome"/>
</dbReference>
<dbReference type="PANTHER" id="PTHR43105:SF10">
    <property type="entry name" value="NADH-QUINONE OXIDOREDUCTASE SUBUNIT G"/>
    <property type="match status" value="1"/>
</dbReference>
<gene>
    <name evidence="6" type="ORF">A7L45_20550</name>
</gene>
<dbReference type="InterPro" id="IPR050123">
    <property type="entry name" value="Prok_molybdopt-oxidoreductase"/>
</dbReference>
<feature type="domain" description="4Fe-4S Mo/W bis-MGD-type" evidence="5">
    <location>
        <begin position="1"/>
        <end position="57"/>
    </location>
</feature>
<evidence type="ECO:0000256" key="2">
    <source>
        <dbReference type="ARBA" id="ARBA00022723"/>
    </source>
</evidence>
<evidence type="ECO:0000313" key="6">
    <source>
        <dbReference type="EMBL" id="APC42276.1"/>
    </source>
</evidence>
<dbReference type="STRING" id="1552.A7L45_20550"/>
<organism evidence="6 7">
    <name type="scientific">Clostridium estertheticum subsp. estertheticum</name>
    <dbReference type="NCBI Taxonomy" id="1552"/>
    <lineage>
        <taxon>Bacteria</taxon>
        <taxon>Bacillati</taxon>
        <taxon>Bacillota</taxon>
        <taxon>Clostridia</taxon>
        <taxon>Eubacteriales</taxon>
        <taxon>Clostridiaceae</taxon>
        <taxon>Clostridium</taxon>
    </lineage>
</organism>
<reference evidence="7" key="1">
    <citation type="journal article" date="2016" name="Front. Microbiol.">
        <title>Complete Genome Sequence of Clostridium estertheticum DSM 8809, a Microbe Identified in Spoiled Vacuum Packed Beef.</title>
        <authorList>
            <person name="Yu Z."/>
            <person name="Gunn L."/>
            <person name="Brennan E."/>
            <person name="Reid R."/>
            <person name="Wall P.G."/>
            <person name="Gaora O.P."/>
            <person name="Hurley D."/>
            <person name="Bolton D."/>
            <person name="Fanning S."/>
        </authorList>
    </citation>
    <scope>NUCLEOTIDE SEQUENCE [LARGE SCALE GENOMIC DNA]</scope>
    <source>
        <strain evidence="7">DSM 8809</strain>
    </source>
</reference>
<dbReference type="OrthoDB" id="9803192at2"/>
<evidence type="ECO:0000259" key="5">
    <source>
        <dbReference type="PROSITE" id="PS51669"/>
    </source>
</evidence>
<keyword evidence="4" id="KW-0411">Iron-sulfur</keyword>
<evidence type="ECO:0000256" key="3">
    <source>
        <dbReference type="ARBA" id="ARBA00023004"/>
    </source>
</evidence>
<dbReference type="SMART" id="SM00926">
    <property type="entry name" value="Molybdop_Fe4S4"/>
    <property type="match status" value="1"/>
</dbReference>
<dbReference type="EMBL" id="CP015756">
    <property type="protein sequence ID" value="APC42276.1"/>
    <property type="molecule type" value="Genomic_DNA"/>
</dbReference>
<keyword evidence="2" id="KW-0479">Metal-binding</keyword>
<dbReference type="InterPro" id="IPR006657">
    <property type="entry name" value="MoPterin_dinucl-bd_dom"/>
</dbReference>
<dbReference type="SUPFAM" id="SSF53706">
    <property type="entry name" value="Formate dehydrogenase/DMSO reductase, domains 1-3"/>
    <property type="match status" value="1"/>
</dbReference>
<dbReference type="Gene3D" id="2.20.25.90">
    <property type="entry name" value="ADC-like domains"/>
    <property type="match status" value="1"/>
</dbReference>
<evidence type="ECO:0000313" key="7">
    <source>
        <dbReference type="Proteomes" id="UP000182569"/>
    </source>
</evidence>
<dbReference type="Gene3D" id="3.40.228.10">
    <property type="entry name" value="Dimethylsulfoxide Reductase, domain 2"/>
    <property type="match status" value="1"/>
</dbReference>
<accession>A0A1J0GLM5</accession>
<keyword evidence="7" id="KW-1185">Reference proteome</keyword>
<dbReference type="KEGG" id="ceu:A7L45_20550"/>
<sequence>MKKIQSVCNYCGLGCNLDFHVENGEIMMVSPTENYPVNKGFCCIKGLNLDKQCTKIKGRRSPLLRNDKNEMVEISWKEGFETFVKRMTTIQKHHGSESVAFISTGQITTEEMALLGHVGRNYMGINGDGNTRLCMSTSVVAHKQSFGFDAPPYTLNDAQLSDTIILIGANPVVAHPIFWERVKDNKNAKVITIDPRRSETARNSDIWVDIKPKGDLILFYTLANVLIENGWIENSYIENYTEGFEEFKSHVSKFTLKDVEKITGISEKRVLELARIIHNGKRVSFWWTMGINQGYEGVRTAQAIINIALMTGNIGREGTGANSLTGQCNAMGSRIFSNTSGLYGGGEYDNVERRKAVAEALKIEESLLPSKPTLPYNVIIDKINKGEIKGLWVISTNPRHSWVNNQEFKKAVDKLEFFVVQDIYEDTDSAKICDLFLPSVPAIKKTGVMINTERRMSAILPILEKEDGELTDYDILLGIGKELGMGRLLDNWKTPEDAFELMKKCSKGMPCDITGATYELLSGSKGIQWPFKEGQLLKEDERRLYEDNKYYTTSKKANFIFGDPIKNPIEISIDFPYTLNSGRGTVGQWHTQTRTREMDVVNSITSKEAYVNINPELAKDLNIEQNEKIRLSSCNGVKSEFIAKITDSVKKEHLYAPIHYIETNSLTPSVFDPYSKEPSYKMVSVNIEKINVEGAGGYEKNQDR</sequence>
<dbReference type="GO" id="GO:0043546">
    <property type="term" value="F:molybdopterin cofactor binding"/>
    <property type="evidence" value="ECO:0007669"/>
    <property type="project" value="InterPro"/>
</dbReference>
<dbReference type="RefSeq" id="WP_071614567.1">
    <property type="nucleotide sequence ID" value="NZ_CP015756.1"/>
</dbReference>
<protein>
    <submittedName>
        <fullName evidence="6">Nitrate reductase</fullName>
    </submittedName>
</protein>
<dbReference type="Pfam" id="PF01568">
    <property type="entry name" value="Molydop_binding"/>
    <property type="match status" value="1"/>
</dbReference>
<keyword evidence="1" id="KW-0004">4Fe-4S</keyword>
<proteinExistence type="predicted"/>
<name>A0A1J0GLM5_9CLOT</name>
<dbReference type="CDD" id="cd02754">
    <property type="entry name" value="MopB_Nitrate-R-NapA-like"/>
    <property type="match status" value="1"/>
</dbReference>
<dbReference type="PIRSF" id="PIRSF000144">
    <property type="entry name" value="CbbBc"/>
    <property type="match status" value="1"/>
</dbReference>
<evidence type="ECO:0000256" key="4">
    <source>
        <dbReference type="ARBA" id="ARBA00023014"/>
    </source>
</evidence>
<dbReference type="Gene3D" id="2.40.40.20">
    <property type="match status" value="1"/>
</dbReference>
<keyword evidence="3" id="KW-0408">Iron</keyword>
<dbReference type="Pfam" id="PF00384">
    <property type="entry name" value="Molybdopterin"/>
    <property type="match status" value="1"/>
</dbReference>
<dbReference type="Gene3D" id="3.40.50.740">
    <property type="match status" value="1"/>
</dbReference>
<dbReference type="InterPro" id="IPR006656">
    <property type="entry name" value="Mopterin_OxRdtase"/>
</dbReference>
<dbReference type="InterPro" id="IPR009010">
    <property type="entry name" value="Asp_de-COase-like_dom_sf"/>
</dbReference>
<dbReference type="PROSITE" id="PS51669">
    <property type="entry name" value="4FE4S_MOW_BIS_MGD"/>
    <property type="match status" value="1"/>
</dbReference>
<dbReference type="GO" id="GO:0046872">
    <property type="term" value="F:metal ion binding"/>
    <property type="evidence" value="ECO:0007669"/>
    <property type="project" value="UniProtKB-KW"/>
</dbReference>
<dbReference type="Pfam" id="PF04879">
    <property type="entry name" value="Molybdop_Fe4S4"/>
    <property type="match status" value="1"/>
</dbReference>
<evidence type="ECO:0000256" key="1">
    <source>
        <dbReference type="ARBA" id="ARBA00022485"/>
    </source>
</evidence>
<dbReference type="GO" id="GO:0016491">
    <property type="term" value="F:oxidoreductase activity"/>
    <property type="evidence" value="ECO:0007669"/>
    <property type="project" value="InterPro"/>
</dbReference>
<dbReference type="PANTHER" id="PTHR43105">
    <property type="entry name" value="RESPIRATORY NITRATE REDUCTASE"/>
    <property type="match status" value="1"/>
</dbReference>
<dbReference type="InterPro" id="IPR006963">
    <property type="entry name" value="Mopterin_OxRdtase_4Fe-4S_dom"/>
</dbReference>
<dbReference type="AlphaFoldDB" id="A0A1J0GLM5"/>